<evidence type="ECO:0000313" key="3">
    <source>
        <dbReference type="Proteomes" id="UP000255303"/>
    </source>
</evidence>
<reference evidence="2 3" key="1">
    <citation type="submission" date="2018-06" db="EMBL/GenBank/DDBJ databases">
        <authorList>
            <consortium name="Pathogen Informatics"/>
            <person name="Doyle S."/>
        </authorList>
    </citation>
    <scope>NUCLEOTIDE SEQUENCE [LARGE SCALE GENOMIC DNA]</scope>
    <source>
        <strain evidence="2 3">NCTC10692</strain>
    </source>
</reference>
<dbReference type="Proteomes" id="UP000255303">
    <property type="component" value="Unassembled WGS sequence"/>
</dbReference>
<keyword evidence="1" id="KW-0732">Signal</keyword>
<dbReference type="EMBL" id="UGUV01000003">
    <property type="protein sequence ID" value="SUE72395.1"/>
    <property type="molecule type" value="Genomic_DNA"/>
</dbReference>
<dbReference type="AlphaFoldDB" id="A0A379PJT0"/>
<evidence type="ECO:0000256" key="1">
    <source>
        <dbReference type="SAM" id="SignalP"/>
    </source>
</evidence>
<feature type="chain" id="PRO_5016656549" evidence="1">
    <location>
        <begin position="25"/>
        <end position="148"/>
    </location>
</feature>
<gene>
    <name evidence="2" type="ORF">NCTC10692_04550</name>
</gene>
<sequence>MGKVRSFLALAALGLPLLATSAYGYGGGAAGAAAISASAAGSKHDDSMMSAGSAVPGATGYVFVDGVGWRDAVMIYCPPSVGHITPDRLRRHAQNEIAEGQCGKQAAITAQEYIDQLIGAGKAVVLSVAPVMGRYSAFGIIYYRAITE</sequence>
<protein>
    <submittedName>
        <fullName evidence="2">Uncharacterized protein</fullName>
    </submittedName>
</protein>
<proteinExistence type="predicted"/>
<evidence type="ECO:0000313" key="2">
    <source>
        <dbReference type="EMBL" id="SUE72395.1"/>
    </source>
</evidence>
<organism evidence="2 3">
    <name type="scientific">Ectopseudomonas oleovorans</name>
    <name type="common">Pseudomonas oleovorans</name>
    <dbReference type="NCBI Taxonomy" id="301"/>
    <lineage>
        <taxon>Bacteria</taxon>
        <taxon>Pseudomonadati</taxon>
        <taxon>Pseudomonadota</taxon>
        <taxon>Gammaproteobacteria</taxon>
        <taxon>Pseudomonadales</taxon>
        <taxon>Pseudomonadaceae</taxon>
        <taxon>Ectopseudomonas</taxon>
    </lineage>
</organism>
<name>A0A379PJT0_ECTOL</name>
<accession>A0A379PJT0</accession>
<feature type="signal peptide" evidence="1">
    <location>
        <begin position="1"/>
        <end position="24"/>
    </location>
</feature>